<evidence type="ECO:0000256" key="2">
    <source>
        <dbReference type="ARBA" id="ARBA00022763"/>
    </source>
</evidence>
<dbReference type="AlphaFoldDB" id="A0A9D4UIA6"/>
<dbReference type="GO" id="GO:0071821">
    <property type="term" value="C:FANCM-MHF complex"/>
    <property type="evidence" value="ECO:0007669"/>
    <property type="project" value="InterPro"/>
</dbReference>
<dbReference type="PANTHER" id="PTHR22980:SF0">
    <property type="entry name" value="CENTROMERE PROTEIN S"/>
    <property type="match status" value="1"/>
</dbReference>
<dbReference type="GO" id="GO:0003682">
    <property type="term" value="F:chromatin binding"/>
    <property type="evidence" value="ECO:0007669"/>
    <property type="project" value="TreeGrafter"/>
</dbReference>
<evidence type="ECO:0000256" key="4">
    <source>
        <dbReference type="ARBA" id="ARBA00023204"/>
    </source>
</evidence>
<name>A0A9D4UIA6_ADICA</name>
<dbReference type="Pfam" id="PF15630">
    <property type="entry name" value="CENP-S"/>
    <property type="match status" value="1"/>
</dbReference>
<organism evidence="5 6">
    <name type="scientific">Adiantum capillus-veneris</name>
    <name type="common">Maidenhair fern</name>
    <dbReference type="NCBI Taxonomy" id="13818"/>
    <lineage>
        <taxon>Eukaryota</taxon>
        <taxon>Viridiplantae</taxon>
        <taxon>Streptophyta</taxon>
        <taxon>Embryophyta</taxon>
        <taxon>Tracheophyta</taxon>
        <taxon>Polypodiopsida</taxon>
        <taxon>Polypodiidae</taxon>
        <taxon>Polypodiales</taxon>
        <taxon>Pteridineae</taxon>
        <taxon>Pteridaceae</taxon>
        <taxon>Vittarioideae</taxon>
        <taxon>Adiantum</taxon>
    </lineage>
</organism>
<dbReference type="GO" id="GO:0046982">
    <property type="term" value="F:protein heterodimerization activity"/>
    <property type="evidence" value="ECO:0007669"/>
    <property type="project" value="InterPro"/>
</dbReference>
<sequence>MEEGAEDDELWQMRANRLKDRLTLSVIRIAEAEAEKSNLIISAPVMTAVADLTFKYAEQLGRDIETFAQHASRKSINVDDVILAGVISKPY</sequence>
<accession>A0A9D4UIA6</accession>
<dbReference type="CDD" id="cd22919">
    <property type="entry name" value="HFD_CENP-S"/>
    <property type="match status" value="1"/>
</dbReference>
<dbReference type="GO" id="GO:0006281">
    <property type="term" value="P:DNA repair"/>
    <property type="evidence" value="ECO:0007669"/>
    <property type="project" value="UniProtKB-KW"/>
</dbReference>
<keyword evidence="4" id="KW-0234">DNA repair</keyword>
<dbReference type="Proteomes" id="UP000886520">
    <property type="component" value="Chromosome 16"/>
</dbReference>
<evidence type="ECO:0000256" key="3">
    <source>
        <dbReference type="ARBA" id="ARBA00023125"/>
    </source>
</evidence>
<dbReference type="PANTHER" id="PTHR22980">
    <property type="entry name" value="CORTISTATIN"/>
    <property type="match status" value="1"/>
</dbReference>
<gene>
    <name evidence="5" type="ORF">GOP47_0016751</name>
</gene>
<dbReference type="InterPro" id="IPR009072">
    <property type="entry name" value="Histone-fold"/>
</dbReference>
<proteinExistence type="inferred from homology"/>
<evidence type="ECO:0008006" key="7">
    <source>
        <dbReference type="Google" id="ProtNLM"/>
    </source>
</evidence>
<dbReference type="InterPro" id="IPR029003">
    <property type="entry name" value="CENP-S/Mhf1"/>
</dbReference>
<comment type="caution">
    <text evidence="5">The sequence shown here is derived from an EMBL/GenBank/DDBJ whole genome shotgun (WGS) entry which is preliminary data.</text>
</comment>
<dbReference type="Gene3D" id="1.10.20.10">
    <property type="entry name" value="Histone, subunit A"/>
    <property type="match status" value="1"/>
</dbReference>
<keyword evidence="2" id="KW-0227">DNA damage</keyword>
<dbReference type="SUPFAM" id="SSF47113">
    <property type="entry name" value="Histone-fold"/>
    <property type="match status" value="1"/>
</dbReference>
<evidence type="ECO:0000313" key="6">
    <source>
        <dbReference type="Proteomes" id="UP000886520"/>
    </source>
</evidence>
<dbReference type="EMBL" id="JABFUD020000016">
    <property type="protein sequence ID" value="KAI5068406.1"/>
    <property type="molecule type" value="Genomic_DNA"/>
</dbReference>
<comment type="similarity">
    <text evidence="1">Belongs to the TAF9 family. CENP-S/MHF1 subfamily.</text>
</comment>
<evidence type="ECO:0000313" key="5">
    <source>
        <dbReference type="EMBL" id="KAI5068406.1"/>
    </source>
</evidence>
<keyword evidence="3" id="KW-0238">DNA-binding</keyword>
<reference evidence="5" key="1">
    <citation type="submission" date="2021-01" db="EMBL/GenBank/DDBJ databases">
        <title>Adiantum capillus-veneris genome.</title>
        <authorList>
            <person name="Fang Y."/>
            <person name="Liao Q."/>
        </authorList>
    </citation>
    <scope>NUCLEOTIDE SEQUENCE</scope>
    <source>
        <strain evidence="5">H3</strain>
        <tissue evidence="5">Leaf</tissue>
    </source>
</reference>
<dbReference type="GO" id="GO:0003677">
    <property type="term" value="F:DNA binding"/>
    <property type="evidence" value="ECO:0007669"/>
    <property type="project" value="UniProtKB-KW"/>
</dbReference>
<dbReference type="GO" id="GO:0031297">
    <property type="term" value="P:replication fork processing"/>
    <property type="evidence" value="ECO:0007669"/>
    <property type="project" value="TreeGrafter"/>
</dbReference>
<dbReference type="OrthoDB" id="1872155at2759"/>
<evidence type="ECO:0000256" key="1">
    <source>
        <dbReference type="ARBA" id="ARBA00006612"/>
    </source>
</evidence>
<keyword evidence="6" id="KW-1185">Reference proteome</keyword>
<protein>
    <recommendedName>
        <fullName evidence="7">Centromere protein S</fullName>
    </recommendedName>
</protein>
<dbReference type="GO" id="GO:0000712">
    <property type="term" value="P:resolution of meiotic recombination intermediates"/>
    <property type="evidence" value="ECO:0007669"/>
    <property type="project" value="TreeGrafter"/>
</dbReference>